<dbReference type="PANTHER" id="PTHR46206:SF1">
    <property type="entry name" value="P450, PUTATIVE (EUROFUNG)-RELATED"/>
    <property type="match status" value="1"/>
</dbReference>
<keyword evidence="10" id="KW-0503">Monooxygenase</keyword>
<feature type="compositionally biased region" description="Polar residues" evidence="11">
    <location>
        <begin position="66"/>
        <end position="77"/>
    </location>
</feature>
<dbReference type="InterPro" id="IPR017972">
    <property type="entry name" value="Cyt_P450_CS"/>
</dbReference>
<dbReference type="GO" id="GO:0005506">
    <property type="term" value="F:iron ion binding"/>
    <property type="evidence" value="ECO:0007669"/>
    <property type="project" value="InterPro"/>
</dbReference>
<evidence type="ECO:0000256" key="9">
    <source>
        <dbReference type="ARBA" id="ARBA00023004"/>
    </source>
</evidence>
<dbReference type="CDD" id="cd02859">
    <property type="entry name" value="E_set_AMPKbeta_like_N"/>
    <property type="match status" value="1"/>
</dbReference>
<name>A0AAN8IJT4_9EURO</name>
<dbReference type="SUPFAM" id="SSF48264">
    <property type="entry name" value="Cytochrome P450"/>
    <property type="match status" value="1"/>
</dbReference>
<keyword evidence="8" id="KW-0560">Oxidoreductase</keyword>
<dbReference type="FunFam" id="2.60.40.10:FF:000562">
    <property type="entry name" value="Snf1 kinase complex beta-subunit Gal83"/>
    <property type="match status" value="1"/>
</dbReference>
<dbReference type="EMBL" id="JAKLMC020000026">
    <property type="protein sequence ID" value="KAK5950527.1"/>
    <property type="molecule type" value="Genomic_DNA"/>
</dbReference>
<comment type="similarity">
    <text evidence="3">Belongs to the cytochrome P450 family.</text>
</comment>
<dbReference type="Gene3D" id="6.20.250.60">
    <property type="match status" value="1"/>
</dbReference>
<keyword evidence="7" id="KW-0479">Metal-binding</keyword>
<dbReference type="InterPro" id="IPR013783">
    <property type="entry name" value="Ig-like_fold"/>
</dbReference>
<dbReference type="Pfam" id="PF00067">
    <property type="entry name" value="p450"/>
    <property type="match status" value="1"/>
</dbReference>
<dbReference type="SUPFAM" id="SSF81296">
    <property type="entry name" value="E set domains"/>
    <property type="match status" value="1"/>
</dbReference>
<dbReference type="SUPFAM" id="SSF160219">
    <property type="entry name" value="AMPKBI-like"/>
    <property type="match status" value="1"/>
</dbReference>
<feature type="compositionally biased region" description="Polar residues" evidence="11">
    <location>
        <begin position="43"/>
        <end position="59"/>
    </location>
</feature>
<evidence type="ECO:0000313" key="13">
    <source>
        <dbReference type="EMBL" id="KAK5950527.1"/>
    </source>
</evidence>
<dbReference type="CDD" id="cd11041">
    <property type="entry name" value="CYP503A1-like"/>
    <property type="match status" value="1"/>
</dbReference>
<organism evidence="13 14">
    <name type="scientific">Knufia fluminis</name>
    <dbReference type="NCBI Taxonomy" id="191047"/>
    <lineage>
        <taxon>Eukaryota</taxon>
        <taxon>Fungi</taxon>
        <taxon>Dikarya</taxon>
        <taxon>Ascomycota</taxon>
        <taxon>Pezizomycotina</taxon>
        <taxon>Eurotiomycetes</taxon>
        <taxon>Chaetothyriomycetidae</taxon>
        <taxon>Chaetothyriales</taxon>
        <taxon>Trichomeriaceae</taxon>
        <taxon>Knufia</taxon>
    </lineage>
</organism>
<feature type="region of interest" description="Disordered" evidence="11">
    <location>
        <begin position="1"/>
        <end position="146"/>
    </location>
</feature>
<proteinExistence type="inferred from homology"/>
<accession>A0AAN8IJT4</accession>
<protein>
    <recommendedName>
        <fullName evidence="12">Association with the SNF1 complex (ASC) domain-containing protein</fullName>
    </recommendedName>
</protein>
<comment type="caution">
    <text evidence="13">The sequence shown here is derived from an EMBL/GenBank/DDBJ whole genome shotgun (WGS) entry which is preliminary data.</text>
</comment>
<dbReference type="Pfam" id="PF16561">
    <property type="entry name" value="AMPK1_CBM"/>
    <property type="match status" value="1"/>
</dbReference>
<dbReference type="AlphaFoldDB" id="A0AAN8IJT4"/>
<dbReference type="Gene3D" id="1.10.630.10">
    <property type="entry name" value="Cytochrome P450"/>
    <property type="match status" value="1"/>
</dbReference>
<feature type="compositionally biased region" description="Polar residues" evidence="11">
    <location>
        <begin position="116"/>
        <end position="127"/>
    </location>
</feature>
<feature type="region of interest" description="Disordered" evidence="11">
    <location>
        <begin position="311"/>
        <end position="354"/>
    </location>
</feature>
<dbReference type="PANTHER" id="PTHR46206">
    <property type="entry name" value="CYTOCHROME P450"/>
    <property type="match status" value="1"/>
</dbReference>
<gene>
    <name evidence="13" type="ORF">OHC33_008470</name>
</gene>
<reference evidence="13 14" key="1">
    <citation type="submission" date="2022-12" db="EMBL/GenBank/DDBJ databases">
        <title>Genomic features and morphological characterization of a novel Knufia sp. strain isolated from spacecraft assembly facility.</title>
        <authorList>
            <person name="Teixeira M."/>
            <person name="Chander A.M."/>
            <person name="Stajich J.E."/>
            <person name="Venkateswaran K."/>
        </authorList>
    </citation>
    <scope>NUCLEOTIDE SEQUENCE [LARGE SCALE GENOMIC DNA]</scope>
    <source>
        <strain evidence="13 14">FJI-L2-BK-P2</strain>
    </source>
</reference>
<keyword evidence="6" id="KW-0349">Heme</keyword>
<evidence type="ECO:0000256" key="3">
    <source>
        <dbReference type="ARBA" id="ARBA00010617"/>
    </source>
</evidence>
<evidence type="ECO:0000256" key="10">
    <source>
        <dbReference type="ARBA" id="ARBA00023033"/>
    </source>
</evidence>
<dbReference type="InterPro" id="IPR036396">
    <property type="entry name" value="Cyt_P450_sf"/>
</dbReference>
<evidence type="ECO:0000313" key="14">
    <source>
        <dbReference type="Proteomes" id="UP001316803"/>
    </source>
</evidence>
<dbReference type="GO" id="GO:0005737">
    <property type="term" value="C:cytoplasm"/>
    <property type="evidence" value="ECO:0007669"/>
    <property type="project" value="UniProtKB-SubCell"/>
</dbReference>
<feature type="compositionally biased region" description="Basic and acidic residues" evidence="11">
    <location>
        <begin position="78"/>
        <end position="97"/>
    </location>
</feature>
<keyword evidence="9" id="KW-0408">Iron</keyword>
<evidence type="ECO:0000256" key="6">
    <source>
        <dbReference type="ARBA" id="ARBA00022617"/>
    </source>
</evidence>
<evidence type="ECO:0000256" key="11">
    <source>
        <dbReference type="SAM" id="MobiDB-lite"/>
    </source>
</evidence>
<dbReference type="GO" id="GO:0016705">
    <property type="term" value="F:oxidoreductase activity, acting on paired donors, with incorporation or reduction of molecular oxygen"/>
    <property type="evidence" value="ECO:0007669"/>
    <property type="project" value="InterPro"/>
</dbReference>
<dbReference type="SMART" id="SM01010">
    <property type="entry name" value="AMPKBI"/>
    <property type="match status" value="1"/>
</dbReference>
<evidence type="ECO:0000256" key="2">
    <source>
        <dbReference type="ARBA" id="ARBA00004496"/>
    </source>
</evidence>
<feature type="compositionally biased region" description="Basic and acidic residues" evidence="11">
    <location>
        <begin position="129"/>
        <end position="143"/>
    </location>
</feature>
<feature type="domain" description="Association with the SNF1 complex (ASC)" evidence="12">
    <location>
        <begin position="363"/>
        <end position="466"/>
    </location>
</feature>
<dbReference type="GO" id="GO:0007165">
    <property type="term" value="P:signal transduction"/>
    <property type="evidence" value="ECO:0007669"/>
    <property type="project" value="UniProtKB-ARBA"/>
</dbReference>
<evidence type="ECO:0000256" key="5">
    <source>
        <dbReference type="ARBA" id="ARBA00022490"/>
    </source>
</evidence>
<dbReference type="GO" id="GO:0004497">
    <property type="term" value="F:monooxygenase activity"/>
    <property type="evidence" value="ECO:0007669"/>
    <property type="project" value="UniProtKB-KW"/>
</dbReference>
<dbReference type="InterPro" id="IPR006828">
    <property type="entry name" value="ASC_dom"/>
</dbReference>
<dbReference type="InterPro" id="IPR037256">
    <property type="entry name" value="ASC_dom_sf"/>
</dbReference>
<evidence type="ECO:0000256" key="7">
    <source>
        <dbReference type="ARBA" id="ARBA00022723"/>
    </source>
</evidence>
<dbReference type="Proteomes" id="UP001316803">
    <property type="component" value="Unassembled WGS sequence"/>
</dbReference>
<sequence>MGQNQSSEKEKSSSRAGTPHADRKVNRRISIQQFSRPQPADASASTVAAQGTTTHNIDSPNLEKMLQSTSPDFASKSNRVERSTSGRKRDAEARTAERQPTQPLSMPGLAPANSIDIPTTANTNVLPTRSREEELQDNSKDYDQPSAAVSFNRPPRFPLPIAEVPDSPHLSPVVKTEPNTPVFGTEDSVLPARRNSMLSVATQDEEDVGEELQPFGVGFSGQTVPYTIEWNHGANEKVFVTGTFAAWDKKYRLRKSDSVSGRFKTVINLPPGTHHLKFFVDGHMVTSPDLPTAVDFNNILVNYVEISTDDIPKTTRRESGQIPQKQPPYQASPRFDAQEQPEQYSGTVTPGEEVSSIDALPEEEMPEGDFRQVTPQALVDIDLPEDDPRYKQAAQVIQDSPAPPSLPLFLSRSILNGNLPVKDDSSVLALPNHTVLNHLMTSNVRNGVLATSATTRYKKKAQTSPEQAKLTLEHEVRRAARRAAPSLPYIRPCTPDYHDYSTPRIHFRSTNRKKMDEDEKRYIAQHVSLGNVIGALAIYFAISIALSFYRAPRYPTSIPWVGHGKGWLAALRNVFGALTSSKQWMQDGYTRYSKHNRSFVLPASIGSAAETVIPRAQMSWMLEQPDDVLSTQAAHYDLLHGAYSFVDPVILRDPYHEHVVHKNFARNLNGVIPGLKDEVVRNVDALLGMSGSWKIVNVMDAFMDLVPRITNRTLVGSVLCREEGYIANMLGFTNDVIRGMFVFALFPRMMHPVVGRVAGLAPWYHWWRTSRYTLPVIRRRLEDIRRKDGGDEELKGWVEPNDFVSWSIRTAMADGRADELDAKRISMRIMPINFASIHTTAMTGHAALLDIFSADESVVDGLREEAERVFREEGGKWTKQGLARMYRMDSAIRESQRYSSFALTFVHRKVLAKEGVTSPEGVHFAFGTIISCPWIGVSSDGDIHERPDEYDAFRYSREREAFEAKTPEERDQDFGLKLRQTGLVTTSDKHFAFGHGRHACPGRFFVSHELKMIFAHLILNYDVKPLQERPKSFWVGRNMVPPVAACIEVRRRNVA</sequence>
<dbReference type="InterPro" id="IPR032640">
    <property type="entry name" value="AMPK1_CBM"/>
</dbReference>
<comment type="subcellular location">
    <subcellularLocation>
        <location evidence="2">Cytoplasm</location>
    </subcellularLocation>
</comment>
<dbReference type="Gene3D" id="2.60.40.10">
    <property type="entry name" value="Immunoglobulins"/>
    <property type="match status" value="1"/>
</dbReference>
<evidence type="ECO:0000259" key="12">
    <source>
        <dbReference type="SMART" id="SM01010"/>
    </source>
</evidence>
<dbReference type="InterPro" id="IPR001128">
    <property type="entry name" value="Cyt_P450"/>
</dbReference>
<comment type="similarity">
    <text evidence="4">Belongs to the 5'-AMP-activated protein kinase beta subunit family.</text>
</comment>
<evidence type="ECO:0000256" key="4">
    <source>
        <dbReference type="ARBA" id="ARBA00010926"/>
    </source>
</evidence>
<dbReference type="GO" id="GO:0031588">
    <property type="term" value="C:nucleotide-activated protein kinase complex"/>
    <property type="evidence" value="ECO:0007669"/>
    <property type="project" value="UniProtKB-ARBA"/>
</dbReference>
<evidence type="ECO:0000256" key="1">
    <source>
        <dbReference type="ARBA" id="ARBA00001971"/>
    </source>
</evidence>
<dbReference type="Pfam" id="PF04739">
    <property type="entry name" value="AMPKBI"/>
    <property type="match status" value="1"/>
</dbReference>
<dbReference type="PROSITE" id="PS00086">
    <property type="entry name" value="CYTOCHROME_P450"/>
    <property type="match status" value="1"/>
</dbReference>
<evidence type="ECO:0000256" key="8">
    <source>
        <dbReference type="ARBA" id="ARBA00023002"/>
    </source>
</evidence>
<comment type="cofactor">
    <cofactor evidence="1">
        <name>heme</name>
        <dbReference type="ChEBI" id="CHEBI:30413"/>
    </cofactor>
</comment>
<dbReference type="InterPro" id="IPR014756">
    <property type="entry name" value="Ig_E-set"/>
</dbReference>
<dbReference type="GO" id="GO:0020037">
    <property type="term" value="F:heme binding"/>
    <property type="evidence" value="ECO:0007669"/>
    <property type="project" value="InterPro"/>
</dbReference>
<keyword evidence="5" id="KW-0963">Cytoplasm</keyword>
<keyword evidence="14" id="KW-1185">Reference proteome</keyword>